<feature type="compositionally biased region" description="Acidic residues" evidence="1">
    <location>
        <begin position="881"/>
        <end position="893"/>
    </location>
</feature>
<dbReference type="EMBL" id="AP028214">
    <property type="protein sequence ID" value="BEI90566.1"/>
    <property type="molecule type" value="Genomic_DNA"/>
</dbReference>
<dbReference type="PANTHER" id="PTHR28079">
    <property type="entry name" value="RNA POLYMERASE I-SPECIFIC TRANSCRIPTION INITIATION FACTOR RRN5"/>
    <property type="match status" value="1"/>
</dbReference>
<dbReference type="GO" id="GO:0000182">
    <property type="term" value="F:rDNA binding"/>
    <property type="evidence" value="ECO:0007669"/>
    <property type="project" value="TreeGrafter"/>
</dbReference>
<dbReference type="Proteomes" id="UP001233271">
    <property type="component" value="Chromosome 3"/>
</dbReference>
<dbReference type="GO" id="GO:0001181">
    <property type="term" value="F:RNA polymerase I general transcription initiation factor activity"/>
    <property type="evidence" value="ECO:0007669"/>
    <property type="project" value="TreeGrafter"/>
</dbReference>
<dbReference type="InterPro" id="IPR039601">
    <property type="entry name" value="Rrn5"/>
</dbReference>
<evidence type="ECO:0000313" key="2">
    <source>
        <dbReference type="EMBL" id="BEI90566.1"/>
    </source>
</evidence>
<dbReference type="RefSeq" id="XP_060455831.1">
    <property type="nucleotide sequence ID" value="XM_060599104.1"/>
</dbReference>
<dbReference type="InterPro" id="IPR001005">
    <property type="entry name" value="SANT/Myb"/>
</dbReference>
<feature type="compositionally biased region" description="Basic and acidic residues" evidence="1">
    <location>
        <begin position="578"/>
        <end position="588"/>
    </location>
</feature>
<sequence>MEEGEGGNQVDAAAPRRIAYNPFAENAEAGPSRPRFSQPTYSSIPAGDPVLDEDDEDDEPRPERKGAPEDLENAESDHPPSSDKPSPPRRRRPGPRRTRFWWGDVSNTPGFPWYNAELKLHQSITERHQRGVYSQEVNAIGWEATISSPLMTLWTPEEKGLFFAAIARHSRLRPDLIAHDIGTKIELEVSQYIEHIEASIKALPDNINQHAESQPWRDRLLGEGAYEAPPGFEEKEEHYAELVELLDRTAMESRQTGFPRVPGRRSRFMTPESRTAVEKWGETFTADKMDLTADLFRVAEDKARPKEARELPHLEGAEEMDQIEADNGMIDLIRAIPKKDRTAFQTKTLWMLVNRCKMRQKYRRKRLHAQGWTDDKIDAAGGPDKAFVSVKKGASGAKRKDHSANLENEDPAVTQLQDLGLDAYLENRGWELFNYDHMRQFIELHQSAHGVDPTTLTYNGASITTARGTSFAVLYFLYKHLWAYLRELLLRTYIIATAANPDTTEIEQWHVESALDAYGIPDPQQQLRDVLKEFERLNQIVRERETGVVQGVETQGQHEPVEGEPEEESENSADEEDQRPPDGQGDRVVRRRRPRVKIRDRAPSLREVALRPPALAEPPRDSDVWVAFHSETDDEDSELDERLDAVDTALDAVMACQLRGAATSDTVKRLDDRAWLDTRGKRGRAWRKARAIVPVPFNERANLARAIISYRELMARVTSDRRHRRKMAERSKLFPRHQAALAAARQRLNPPVPLHILGEEWMEDGVVHERPVTIIKRNPNPRPRKRKRKVGSSESDEEENIPRRESTTLRKRQKTREEPTRRSRSSGSDESEEWEASGDSSGGMSTDEDEGEPSRSPSPSVIVHDGASGDEDMDVDHQLVDSDDMEMADEEGVSMEVFAGDDALGSSDEADDDDDEDDDAHEAHDDDDDDEAHEAHDEDEKVHDDGKDDVANESDDNEASHTNSFRHSTDSLIGGDDALDSDSEGEKHEALSQGESDGEASSDKVVDGGDEYDTESDRGSDSVPNGRVSTSGSSEQTAMPNGSVQSHKSPNELATQPSASAPSHVQKGVHSDDEHSDDSDVDDSVLQESDHSEDEDYGTDRPINGWGGVPDTGTQSQGEGLLGGDDALDSDSDSD</sequence>
<feature type="compositionally biased region" description="Basic and acidic residues" evidence="1">
    <location>
        <begin position="933"/>
        <end position="950"/>
    </location>
</feature>
<dbReference type="KEGG" id="ccac:CcaHIS019_0306360"/>
<protein>
    <submittedName>
        <fullName evidence="2">Uncharacterized protein</fullName>
    </submittedName>
</protein>
<feature type="region of interest" description="Disordered" evidence="1">
    <location>
        <begin position="772"/>
        <end position="1135"/>
    </location>
</feature>
<feature type="compositionally biased region" description="Acidic residues" evidence="1">
    <location>
        <begin position="908"/>
        <end position="932"/>
    </location>
</feature>
<name>A0AA48I3Q6_9TREE</name>
<feature type="compositionally biased region" description="Acidic residues" evidence="1">
    <location>
        <begin position="1126"/>
        <end position="1135"/>
    </location>
</feature>
<feature type="region of interest" description="Disordered" evidence="1">
    <location>
        <begin position="1"/>
        <end position="100"/>
    </location>
</feature>
<dbReference type="PANTHER" id="PTHR28079:SF1">
    <property type="entry name" value="RNA POLYMERASE I-SPECIFIC TRANSCRIPTION INITIATION FACTOR RRN5"/>
    <property type="match status" value="1"/>
</dbReference>
<dbReference type="GO" id="GO:0042790">
    <property type="term" value="P:nucleolar large rRNA transcription by RNA polymerase I"/>
    <property type="evidence" value="ECO:0007669"/>
    <property type="project" value="InterPro"/>
</dbReference>
<gene>
    <name evidence="2" type="ORF">CcaverHIS019_0306360</name>
</gene>
<proteinExistence type="predicted"/>
<feature type="compositionally biased region" description="Acidic residues" evidence="1">
    <location>
        <begin position="50"/>
        <end position="60"/>
    </location>
</feature>
<evidence type="ECO:0000313" key="3">
    <source>
        <dbReference type="Proteomes" id="UP001233271"/>
    </source>
</evidence>
<feature type="compositionally biased region" description="Acidic residues" evidence="1">
    <location>
        <begin position="562"/>
        <end position="577"/>
    </location>
</feature>
<dbReference type="GO" id="GO:0006361">
    <property type="term" value="P:transcription initiation at RNA polymerase I promoter"/>
    <property type="evidence" value="ECO:0007669"/>
    <property type="project" value="TreeGrafter"/>
</dbReference>
<feature type="compositionally biased region" description="Polar residues" evidence="1">
    <location>
        <begin position="1027"/>
        <end position="1063"/>
    </location>
</feature>
<dbReference type="CDD" id="cd00167">
    <property type="entry name" value="SANT"/>
    <property type="match status" value="1"/>
</dbReference>
<dbReference type="GO" id="GO:0000500">
    <property type="term" value="C:RNA polymerase I upstream activating factor complex"/>
    <property type="evidence" value="ECO:0007669"/>
    <property type="project" value="InterPro"/>
</dbReference>
<evidence type="ECO:0000256" key="1">
    <source>
        <dbReference type="SAM" id="MobiDB-lite"/>
    </source>
</evidence>
<keyword evidence="3" id="KW-1185">Reference proteome</keyword>
<reference evidence="2" key="1">
    <citation type="journal article" date="2023" name="BMC Genomics">
        <title>Chromosome-level genome assemblies of Cutaneotrichosporon spp. (Trichosporonales, Basidiomycota) reveal imbalanced evolution between nucleotide sequences and chromosome synteny.</title>
        <authorList>
            <person name="Kobayashi Y."/>
            <person name="Kayamori A."/>
            <person name="Aoki K."/>
            <person name="Shiwa Y."/>
            <person name="Matsutani M."/>
            <person name="Fujita N."/>
            <person name="Sugita T."/>
            <person name="Iwasaki W."/>
            <person name="Tanaka N."/>
            <person name="Takashima M."/>
        </authorList>
    </citation>
    <scope>NUCLEOTIDE SEQUENCE</scope>
    <source>
        <strain evidence="2">HIS019</strain>
    </source>
</reference>
<feature type="compositionally biased region" description="Basic residues" evidence="1">
    <location>
        <begin position="87"/>
        <end position="99"/>
    </location>
</feature>
<dbReference type="AlphaFoldDB" id="A0AA48I3Q6"/>
<accession>A0AA48I3Q6</accession>
<dbReference type="GeneID" id="85494436"/>
<organism evidence="2 3">
    <name type="scientific">Cutaneotrichosporon cavernicola</name>
    <dbReference type="NCBI Taxonomy" id="279322"/>
    <lineage>
        <taxon>Eukaryota</taxon>
        <taxon>Fungi</taxon>
        <taxon>Dikarya</taxon>
        <taxon>Basidiomycota</taxon>
        <taxon>Agaricomycotina</taxon>
        <taxon>Tremellomycetes</taxon>
        <taxon>Trichosporonales</taxon>
        <taxon>Trichosporonaceae</taxon>
        <taxon>Cutaneotrichosporon</taxon>
    </lineage>
</organism>
<feature type="region of interest" description="Disordered" evidence="1">
    <location>
        <begin position="547"/>
        <end position="596"/>
    </location>
</feature>
<feature type="compositionally biased region" description="Acidic residues" evidence="1">
    <location>
        <begin position="1074"/>
        <end position="1097"/>
    </location>
</feature>